<dbReference type="Proteomes" id="UP000244817">
    <property type="component" value="Unassembled WGS sequence"/>
</dbReference>
<dbReference type="SUPFAM" id="SSF56317">
    <property type="entry name" value="Carbon-nitrogen hydrolase"/>
    <property type="match status" value="1"/>
</dbReference>
<gene>
    <name evidence="4" type="ORF">DC363_03970</name>
</gene>
<dbReference type="Pfam" id="PF00795">
    <property type="entry name" value="CN_hydrolase"/>
    <property type="match status" value="1"/>
</dbReference>
<evidence type="ECO:0000313" key="4">
    <source>
        <dbReference type="EMBL" id="PVA07787.1"/>
    </source>
</evidence>
<dbReference type="PANTHER" id="PTHR43674">
    <property type="entry name" value="NITRILASE C965.09-RELATED"/>
    <property type="match status" value="1"/>
</dbReference>
<keyword evidence="2 4" id="KW-0378">Hydrolase</keyword>
<dbReference type="GO" id="GO:0050126">
    <property type="term" value="F:N-carbamoylputrescine amidase activity"/>
    <property type="evidence" value="ECO:0007669"/>
    <property type="project" value="TreeGrafter"/>
</dbReference>
<dbReference type="Gene3D" id="3.60.110.10">
    <property type="entry name" value="Carbon-nitrogen hydrolase"/>
    <property type="match status" value="1"/>
</dbReference>
<evidence type="ECO:0000259" key="3">
    <source>
        <dbReference type="PROSITE" id="PS50263"/>
    </source>
</evidence>
<dbReference type="InterPro" id="IPR001110">
    <property type="entry name" value="UPF0012_CS"/>
</dbReference>
<protein>
    <submittedName>
        <fullName evidence="4">Hydrolase</fullName>
    </submittedName>
</protein>
<evidence type="ECO:0000313" key="5">
    <source>
        <dbReference type="Proteomes" id="UP000244817"/>
    </source>
</evidence>
<dbReference type="OrthoDB" id="9803803at2"/>
<comment type="caution">
    <text evidence="4">The sequence shown here is derived from an EMBL/GenBank/DDBJ whole genome shotgun (WGS) entry which is preliminary data.</text>
</comment>
<dbReference type="InterPro" id="IPR050345">
    <property type="entry name" value="Aliph_Amidase/BUP"/>
</dbReference>
<name>A0A2T7G048_9RHOB</name>
<accession>A0A2T7G048</accession>
<reference evidence="4 5" key="1">
    <citation type="submission" date="2018-04" db="EMBL/GenBank/DDBJ databases">
        <title>Pelagivirga bohaiensis gen. nov., sp. nov., a bacterium isolated from the Bohai Sea.</title>
        <authorList>
            <person name="Ji X."/>
        </authorList>
    </citation>
    <scope>NUCLEOTIDE SEQUENCE [LARGE SCALE GENOMIC DNA]</scope>
    <source>
        <strain evidence="4 5">BH-SD16</strain>
    </source>
</reference>
<dbReference type="PANTHER" id="PTHR43674:SF2">
    <property type="entry name" value="BETA-UREIDOPROPIONASE"/>
    <property type="match status" value="1"/>
</dbReference>
<dbReference type="InterPro" id="IPR044083">
    <property type="entry name" value="RamA-like"/>
</dbReference>
<dbReference type="PROSITE" id="PS01227">
    <property type="entry name" value="UPF0012"/>
    <property type="match status" value="1"/>
</dbReference>
<feature type="domain" description="CN hydrolase" evidence="3">
    <location>
        <begin position="1"/>
        <end position="237"/>
    </location>
</feature>
<organism evidence="4 5">
    <name type="scientific">Thalassorhabdomicrobium marinisediminis</name>
    <dbReference type="NCBI Taxonomy" id="2170577"/>
    <lineage>
        <taxon>Bacteria</taxon>
        <taxon>Pseudomonadati</taxon>
        <taxon>Pseudomonadota</taxon>
        <taxon>Alphaproteobacteria</taxon>
        <taxon>Rhodobacterales</taxon>
        <taxon>Paracoccaceae</taxon>
        <taxon>Thalassorhabdomicrobium</taxon>
    </lineage>
</organism>
<evidence type="ECO:0000256" key="2">
    <source>
        <dbReference type="ARBA" id="ARBA00022801"/>
    </source>
</evidence>
<evidence type="ECO:0000256" key="1">
    <source>
        <dbReference type="ARBA" id="ARBA00010613"/>
    </source>
</evidence>
<dbReference type="PROSITE" id="PS50263">
    <property type="entry name" value="CN_HYDROLASE"/>
    <property type="match status" value="1"/>
</dbReference>
<dbReference type="EMBL" id="QCYG01000002">
    <property type="protein sequence ID" value="PVA07787.1"/>
    <property type="molecule type" value="Genomic_DNA"/>
</dbReference>
<dbReference type="GO" id="GO:0033388">
    <property type="term" value="P:putrescine biosynthetic process from arginine"/>
    <property type="evidence" value="ECO:0007669"/>
    <property type="project" value="TreeGrafter"/>
</dbReference>
<dbReference type="InterPro" id="IPR003010">
    <property type="entry name" value="C-N_Hydrolase"/>
</dbReference>
<dbReference type="InterPro" id="IPR036526">
    <property type="entry name" value="C-N_Hydrolase_sf"/>
</dbReference>
<dbReference type="AlphaFoldDB" id="A0A2T7G048"/>
<sequence>MKIAVWQTEPVHDPREALQALDAAAARARTVGAEVLVTPEMFLGGYNIGPARCDALAGMSGELIDGLASIARAHGLALVAGLALPSEDRPWNGVVVLSAQGEELHRYHKTHLYGDVDQTQFCAGESLSGVFELNGWAVGVAICYDIEFPELARTLALRGADILLVPTANMKPFDSVATRLVPARAEENAIFVAYANYVGVEGAFHYGGLSCICAPDGSDLARASDAGPDLLVAEVRRDDLARSRTLQTHQNDRRTDLY</sequence>
<dbReference type="CDD" id="cd07576">
    <property type="entry name" value="R-amidase_like"/>
    <property type="match status" value="1"/>
</dbReference>
<comment type="similarity">
    <text evidence="1">Belongs to the carbon-nitrogen hydrolase superfamily. NIT1/NIT2 family.</text>
</comment>
<proteinExistence type="inferred from homology"/>
<keyword evidence="5" id="KW-1185">Reference proteome</keyword>